<sequence length="127" mass="14000">MMTRIERQTTSVRMGGLQVADWTTSGRCHQRATRGCHLRLISGETPDISTGDMGPGRCEAGSVWSVCVIEEWRGYTSTHVMIHTVEESTGMLERSDSDTGSEVWTDEMLVWVCRRHVVANIGGGTGL</sequence>
<protein>
    <submittedName>
        <fullName evidence="1">Uncharacterized protein</fullName>
    </submittedName>
</protein>
<evidence type="ECO:0000313" key="2">
    <source>
        <dbReference type="Proteomes" id="UP001151760"/>
    </source>
</evidence>
<reference evidence="1" key="1">
    <citation type="journal article" date="2022" name="Int. J. Mol. Sci.">
        <title>Draft Genome of Tanacetum Coccineum: Genomic Comparison of Closely Related Tanacetum-Family Plants.</title>
        <authorList>
            <person name="Yamashiro T."/>
            <person name="Shiraishi A."/>
            <person name="Nakayama K."/>
            <person name="Satake H."/>
        </authorList>
    </citation>
    <scope>NUCLEOTIDE SEQUENCE</scope>
</reference>
<dbReference type="EMBL" id="BQNB010018359">
    <property type="protein sequence ID" value="GJT73525.1"/>
    <property type="molecule type" value="Genomic_DNA"/>
</dbReference>
<organism evidence="1 2">
    <name type="scientific">Tanacetum coccineum</name>
    <dbReference type="NCBI Taxonomy" id="301880"/>
    <lineage>
        <taxon>Eukaryota</taxon>
        <taxon>Viridiplantae</taxon>
        <taxon>Streptophyta</taxon>
        <taxon>Embryophyta</taxon>
        <taxon>Tracheophyta</taxon>
        <taxon>Spermatophyta</taxon>
        <taxon>Magnoliopsida</taxon>
        <taxon>eudicotyledons</taxon>
        <taxon>Gunneridae</taxon>
        <taxon>Pentapetalae</taxon>
        <taxon>asterids</taxon>
        <taxon>campanulids</taxon>
        <taxon>Asterales</taxon>
        <taxon>Asteraceae</taxon>
        <taxon>Asteroideae</taxon>
        <taxon>Anthemideae</taxon>
        <taxon>Anthemidinae</taxon>
        <taxon>Tanacetum</taxon>
    </lineage>
</organism>
<accession>A0ABQ5GDG8</accession>
<dbReference type="Proteomes" id="UP001151760">
    <property type="component" value="Unassembled WGS sequence"/>
</dbReference>
<proteinExistence type="predicted"/>
<evidence type="ECO:0000313" key="1">
    <source>
        <dbReference type="EMBL" id="GJT73525.1"/>
    </source>
</evidence>
<comment type="caution">
    <text evidence="1">The sequence shown here is derived from an EMBL/GenBank/DDBJ whole genome shotgun (WGS) entry which is preliminary data.</text>
</comment>
<gene>
    <name evidence="1" type="ORF">Tco_1032811</name>
</gene>
<keyword evidence="2" id="KW-1185">Reference proteome</keyword>
<name>A0ABQ5GDG8_9ASTR</name>
<reference evidence="1" key="2">
    <citation type="submission" date="2022-01" db="EMBL/GenBank/DDBJ databases">
        <authorList>
            <person name="Yamashiro T."/>
            <person name="Shiraishi A."/>
            <person name="Satake H."/>
            <person name="Nakayama K."/>
        </authorList>
    </citation>
    <scope>NUCLEOTIDE SEQUENCE</scope>
</reference>